<keyword evidence="2" id="KW-0808">Transferase</keyword>
<evidence type="ECO:0000313" key="3">
    <source>
        <dbReference type="Proteomes" id="UP000002027"/>
    </source>
</evidence>
<organism evidence="2 3">
    <name type="scientific">Sphaerobacter thermophilus (strain ATCC 49802 / DSM 20745 / KCCM 41009 / NCIMB 13125 / S 6022)</name>
    <dbReference type="NCBI Taxonomy" id="479434"/>
    <lineage>
        <taxon>Bacteria</taxon>
        <taxon>Pseudomonadati</taxon>
        <taxon>Thermomicrobiota</taxon>
        <taxon>Thermomicrobia</taxon>
        <taxon>Sphaerobacterales</taxon>
        <taxon>Sphaerobacterineae</taxon>
        <taxon>Sphaerobacteraceae</taxon>
        <taxon>Sphaerobacter</taxon>
    </lineage>
</organism>
<name>D1C2U3_SPHTD</name>
<evidence type="ECO:0000259" key="1">
    <source>
        <dbReference type="Pfam" id="PF00551"/>
    </source>
</evidence>
<dbReference type="KEGG" id="sti:Sthe_1124"/>
<reference evidence="2 3" key="2">
    <citation type="journal article" date="2010" name="Stand. Genomic Sci.">
        <title>Complete genome sequence of Desulfohalobium retbaense type strain (HR(100)).</title>
        <authorList>
            <person name="Spring S."/>
            <person name="Nolan M."/>
            <person name="Lapidus A."/>
            <person name="Glavina Del Rio T."/>
            <person name="Copeland A."/>
            <person name="Tice H."/>
            <person name="Cheng J.F."/>
            <person name="Lucas S."/>
            <person name="Land M."/>
            <person name="Chen F."/>
            <person name="Bruce D."/>
            <person name="Goodwin L."/>
            <person name="Pitluck S."/>
            <person name="Ivanova N."/>
            <person name="Mavromatis K."/>
            <person name="Mikhailova N."/>
            <person name="Pati A."/>
            <person name="Chen A."/>
            <person name="Palaniappan K."/>
            <person name="Hauser L."/>
            <person name="Chang Y.J."/>
            <person name="Jeffries C.D."/>
            <person name="Munk C."/>
            <person name="Kiss H."/>
            <person name="Chain P."/>
            <person name="Han C."/>
            <person name="Brettin T."/>
            <person name="Detter J.C."/>
            <person name="Schuler E."/>
            <person name="Goker M."/>
            <person name="Rohde M."/>
            <person name="Bristow J."/>
            <person name="Eisen J.A."/>
            <person name="Markowitz V."/>
            <person name="Hugenholtz P."/>
            <person name="Kyrpides N.C."/>
            <person name="Klenk H.P."/>
        </authorList>
    </citation>
    <scope>NUCLEOTIDE SEQUENCE [LARGE SCALE GENOMIC DNA]</scope>
    <source>
        <strain evidence="3">ATCC 49802 / DSM 20745 / S 6022</strain>
    </source>
</reference>
<keyword evidence="3" id="KW-1185">Reference proteome</keyword>
<dbReference type="AlphaFoldDB" id="D1C2U3"/>
<dbReference type="PANTHER" id="PTHR11138:SF5">
    <property type="entry name" value="METHIONYL-TRNA FORMYLTRANSFERASE, MITOCHONDRIAL"/>
    <property type="match status" value="1"/>
</dbReference>
<dbReference type="HOGENOM" id="CLU_1204179_0_0_0"/>
<dbReference type="InParanoid" id="D1C2U3"/>
<dbReference type="Gene3D" id="3.40.50.12230">
    <property type="match status" value="1"/>
</dbReference>
<proteinExistence type="predicted"/>
<dbReference type="SUPFAM" id="SSF53328">
    <property type="entry name" value="Formyltransferase"/>
    <property type="match status" value="1"/>
</dbReference>
<dbReference type="InterPro" id="IPR002376">
    <property type="entry name" value="Formyl_transf_N"/>
</dbReference>
<feature type="domain" description="Formyl transferase N-terminal" evidence="1">
    <location>
        <begin position="7"/>
        <end position="122"/>
    </location>
</feature>
<dbReference type="InterPro" id="IPR036477">
    <property type="entry name" value="Formyl_transf_N_sf"/>
</dbReference>
<accession>D1C2U3</accession>
<dbReference type="GO" id="GO:0004479">
    <property type="term" value="F:methionyl-tRNA formyltransferase activity"/>
    <property type="evidence" value="ECO:0007669"/>
    <property type="project" value="TreeGrafter"/>
</dbReference>
<gene>
    <name evidence="2" type="ordered locus">Sthe_1124</name>
</gene>
<dbReference type="Pfam" id="PF00551">
    <property type="entry name" value="Formyl_trans_N"/>
    <property type="match status" value="1"/>
</dbReference>
<protein>
    <submittedName>
        <fullName evidence="2">Formyl transferase domain protein</fullName>
    </submittedName>
</protein>
<reference evidence="3" key="1">
    <citation type="submission" date="2009-11" db="EMBL/GenBank/DDBJ databases">
        <title>The complete chromosome 1 of Sphaerobacter thermophilus DSM 20745.</title>
        <authorList>
            <person name="Lucas S."/>
            <person name="Copeland A."/>
            <person name="Lapidus A."/>
            <person name="Glavina del Rio T."/>
            <person name="Dalin E."/>
            <person name="Tice H."/>
            <person name="Bruce D."/>
            <person name="Goodwin L."/>
            <person name="Pitluck S."/>
            <person name="Kyrpides N."/>
            <person name="Mavromatis K."/>
            <person name="Ivanova N."/>
            <person name="Mikhailova N."/>
            <person name="LaButti K.M."/>
            <person name="Clum A."/>
            <person name="Sun H.I."/>
            <person name="Brettin T."/>
            <person name="Detter J.C."/>
            <person name="Han C."/>
            <person name="Larimer F."/>
            <person name="Land M."/>
            <person name="Hauser L."/>
            <person name="Markowitz V."/>
            <person name="Cheng J.F."/>
            <person name="Hugenholtz P."/>
            <person name="Woyke T."/>
            <person name="Wu D."/>
            <person name="Steenblock K."/>
            <person name="Schneider S."/>
            <person name="Pukall R."/>
            <person name="Goeker M."/>
            <person name="Klenk H.P."/>
            <person name="Eisen J.A."/>
        </authorList>
    </citation>
    <scope>NUCLEOTIDE SEQUENCE [LARGE SCALE GENOMIC DNA]</scope>
    <source>
        <strain evidence="3">ATCC 49802 / DSM 20745 / S 6022</strain>
    </source>
</reference>
<dbReference type="eggNOG" id="COG0223">
    <property type="taxonomic scope" value="Bacteria"/>
</dbReference>
<dbReference type="EMBL" id="CP001823">
    <property type="protein sequence ID" value="ACZ38560.1"/>
    <property type="molecule type" value="Genomic_DNA"/>
</dbReference>
<evidence type="ECO:0000313" key="2">
    <source>
        <dbReference type="EMBL" id="ACZ38560.1"/>
    </source>
</evidence>
<dbReference type="GO" id="GO:0005829">
    <property type="term" value="C:cytosol"/>
    <property type="evidence" value="ECO:0007669"/>
    <property type="project" value="TreeGrafter"/>
</dbReference>
<dbReference type="Proteomes" id="UP000002027">
    <property type="component" value="Chromosome 1"/>
</dbReference>
<dbReference type="STRING" id="479434.Sthe_1124"/>
<dbReference type="PANTHER" id="PTHR11138">
    <property type="entry name" value="METHIONYL-TRNA FORMYLTRANSFERASE"/>
    <property type="match status" value="1"/>
</dbReference>
<sequence>MFEVTDLRATATRHALAETAPDVIAVSCFPLWIPPEVRSLATRGAVNVHPSLLPRHRGPDPLFWVYRCGDTHTGVTVHLLTDRLDAGDIVAQHTIPVEPGLPGDVLEARCAEVGADLLVQVVAQAAIGALRPRPQPTTGASYEGWPEEDDLKIDPEWTCTRAWHFARGILPLGYQPWFTDGRRTFIISLVTGVRPGISLGELVQPGPRGAAIQLADGVLDAKITEGRNDR</sequence>